<dbReference type="NCBIfam" id="TIGR00229">
    <property type="entry name" value="sensory_box"/>
    <property type="match status" value="1"/>
</dbReference>
<evidence type="ECO:0000313" key="9">
    <source>
        <dbReference type="EMBL" id="MYN06002.1"/>
    </source>
</evidence>
<evidence type="ECO:0000256" key="2">
    <source>
        <dbReference type="ARBA" id="ARBA00012438"/>
    </source>
</evidence>
<sequence length="347" mass="38193">MDSAGELHKLILDHSSEVHFLLDLRDGSHGRIQYLSPAAGRRFGYTLEQVQALSDQLVHDLPLRLERFAAGERSRVRVTRELDLPHADGHLIPVEIESALVLDPVGSPIALAGSVRDVSERRDWQAQQKKFASMLSHEFRTPLSTIDGAIQRLEMTGAHHDEATRKRYTKIQSAVDRLLGMLDEYLSPERMASIGRKRQPNEVSPLALLENAAEQASPRRATVRVVDQGLPQWMRCDPAGMRLVLDILLDNAIKYTEDGCEITLVGKKATEGGIELSVSDLGAGIPEDEVGKLFEKGFRGRDAAGTPGSGLGLYMARAVVEVHGGTLTVENFAESGKKFRIWLPVPA</sequence>
<proteinExistence type="predicted"/>
<dbReference type="Gene3D" id="3.30.565.10">
    <property type="entry name" value="Histidine kinase-like ATPase, C-terminal domain"/>
    <property type="match status" value="1"/>
</dbReference>
<dbReference type="InterPro" id="IPR013656">
    <property type="entry name" value="PAS_4"/>
</dbReference>
<dbReference type="SUPFAM" id="SSF55874">
    <property type="entry name" value="ATPase domain of HSP90 chaperone/DNA topoisomerase II/histidine kinase"/>
    <property type="match status" value="1"/>
</dbReference>
<feature type="domain" description="Histidine kinase" evidence="7">
    <location>
        <begin position="134"/>
        <end position="347"/>
    </location>
</feature>
<dbReference type="EMBL" id="WWCU01000001">
    <property type="protein sequence ID" value="MYN06002.1"/>
    <property type="molecule type" value="Genomic_DNA"/>
</dbReference>
<dbReference type="InterPro" id="IPR004358">
    <property type="entry name" value="Sig_transdc_His_kin-like_C"/>
</dbReference>
<evidence type="ECO:0000256" key="5">
    <source>
        <dbReference type="ARBA" id="ARBA00022777"/>
    </source>
</evidence>
<dbReference type="InterPro" id="IPR003594">
    <property type="entry name" value="HATPase_dom"/>
</dbReference>
<accession>A0A7X4H975</accession>
<evidence type="ECO:0000256" key="1">
    <source>
        <dbReference type="ARBA" id="ARBA00000085"/>
    </source>
</evidence>
<evidence type="ECO:0000256" key="6">
    <source>
        <dbReference type="ARBA" id="ARBA00023012"/>
    </source>
</evidence>
<dbReference type="SUPFAM" id="SSF55785">
    <property type="entry name" value="PYP-like sensor domain (PAS domain)"/>
    <property type="match status" value="1"/>
</dbReference>
<evidence type="ECO:0000313" key="10">
    <source>
        <dbReference type="Proteomes" id="UP000450676"/>
    </source>
</evidence>
<keyword evidence="6" id="KW-0902">Two-component regulatory system</keyword>
<dbReference type="InterPro" id="IPR036097">
    <property type="entry name" value="HisK_dim/P_sf"/>
</dbReference>
<dbReference type="PROSITE" id="PS50109">
    <property type="entry name" value="HIS_KIN"/>
    <property type="match status" value="1"/>
</dbReference>
<dbReference type="GO" id="GO:0000155">
    <property type="term" value="F:phosphorelay sensor kinase activity"/>
    <property type="evidence" value="ECO:0007669"/>
    <property type="project" value="InterPro"/>
</dbReference>
<dbReference type="InterPro" id="IPR000700">
    <property type="entry name" value="PAS-assoc_C"/>
</dbReference>
<dbReference type="Pfam" id="PF02518">
    <property type="entry name" value="HATPase_c"/>
    <property type="match status" value="1"/>
</dbReference>
<dbReference type="SMART" id="SM00387">
    <property type="entry name" value="HATPase_c"/>
    <property type="match status" value="1"/>
</dbReference>
<dbReference type="SMART" id="SM00388">
    <property type="entry name" value="HisKA"/>
    <property type="match status" value="1"/>
</dbReference>
<dbReference type="PRINTS" id="PR00344">
    <property type="entry name" value="BCTRLSENSOR"/>
</dbReference>
<evidence type="ECO:0000259" key="8">
    <source>
        <dbReference type="PROSITE" id="PS50113"/>
    </source>
</evidence>
<dbReference type="Pfam" id="PF00512">
    <property type="entry name" value="HisKA"/>
    <property type="match status" value="1"/>
</dbReference>
<dbReference type="Pfam" id="PF08448">
    <property type="entry name" value="PAS_4"/>
    <property type="match status" value="1"/>
</dbReference>
<dbReference type="CDD" id="cd00082">
    <property type="entry name" value="HisKA"/>
    <property type="match status" value="1"/>
</dbReference>
<evidence type="ECO:0000256" key="4">
    <source>
        <dbReference type="ARBA" id="ARBA00022679"/>
    </source>
</evidence>
<name>A0A7X4H975_9BURK</name>
<dbReference type="InterPro" id="IPR005467">
    <property type="entry name" value="His_kinase_dom"/>
</dbReference>
<dbReference type="PROSITE" id="PS50113">
    <property type="entry name" value="PAC"/>
    <property type="match status" value="1"/>
</dbReference>
<reference evidence="9 10" key="1">
    <citation type="submission" date="2019-12" db="EMBL/GenBank/DDBJ databases">
        <title>Novel species isolated from a subtropical stream in China.</title>
        <authorList>
            <person name="Lu H."/>
        </authorList>
    </citation>
    <scope>NUCLEOTIDE SEQUENCE [LARGE SCALE GENOMIC DNA]</scope>
    <source>
        <strain evidence="9 10">FT127W</strain>
    </source>
</reference>
<comment type="caution">
    <text evidence="9">The sequence shown here is derived from an EMBL/GenBank/DDBJ whole genome shotgun (WGS) entry which is preliminary data.</text>
</comment>
<dbReference type="InterPro" id="IPR035965">
    <property type="entry name" value="PAS-like_dom_sf"/>
</dbReference>
<dbReference type="InterPro" id="IPR000014">
    <property type="entry name" value="PAS"/>
</dbReference>
<dbReference type="Proteomes" id="UP000450676">
    <property type="component" value="Unassembled WGS sequence"/>
</dbReference>
<dbReference type="Gene3D" id="1.10.287.130">
    <property type="match status" value="1"/>
</dbReference>
<dbReference type="Gene3D" id="3.30.450.20">
    <property type="entry name" value="PAS domain"/>
    <property type="match status" value="1"/>
</dbReference>
<comment type="catalytic activity">
    <reaction evidence="1">
        <text>ATP + protein L-histidine = ADP + protein N-phospho-L-histidine.</text>
        <dbReference type="EC" id="2.7.13.3"/>
    </reaction>
</comment>
<dbReference type="InterPro" id="IPR003661">
    <property type="entry name" value="HisK_dim/P_dom"/>
</dbReference>
<dbReference type="PANTHER" id="PTHR43711:SF1">
    <property type="entry name" value="HISTIDINE KINASE 1"/>
    <property type="match status" value="1"/>
</dbReference>
<dbReference type="SUPFAM" id="SSF47384">
    <property type="entry name" value="Homodimeric domain of signal transducing histidine kinase"/>
    <property type="match status" value="1"/>
</dbReference>
<dbReference type="RefSeq" id="WP_161070379.1">
    <property type="nucleotide sequence ID" value="NZ_CP086370.1"/>
</dbReference>
<gene>
    <name evidence="9" type="ORF">GTP77_01475</name>
</gene>
<evidence type="ECO:0000256" key="3">
    <source>
        <dbReference type="ARBA" id="ARBA00022553"/>
    </source>
</evidence>
<keyword evidence="3" id="KW-0597">Phosphoprotein</keyword>
<keyword evidence="10" id="KW-1185">Reference proteome</keyword>
<dbReference type="CDD" id="cd00075">
    <property type="entry name" value="HATPase"/>
    <property type="match status" value="1"/>
</dbReference>
<organism evidence="9 10">
    <name type="scientific">Pseudoduganella aquatica</name>
    <dbReference type="NCBI Taxonomy" id="2660641"/>
    <lineage>
        <taxon>Bacteria</taxon>
        <taxon>Pseudomonadati</taxon>
        <taxon>Pseudomonadota</taxon>
        <taxon>Betaproteobacteria</taxon>
        <taxon>Burkholderiales</taxon>
        <taxon>Oxalobacteraceae</taxon>
        <taxon>Telluria group</taxon>
        <taxon>Pseudoduganella</taxon>
    </lineage>
</organism>
<dbReference type="PANTHER" id="PTHR43711">
    <property type="entry name" value="TWO-COMPONENT HISTIDINE KINASE"/>
    <property type="match status" value="1"/>
</dbReference>
<evidence type="ECO:0000259" key="7">
    <source>
        <dbReference type="PROSITE" id="PS50109"/>
    </source>
</evidence>
<keyword evidence="4" id="KW-0808">Transferase</keyword>
<protein>
    <recommendedName>
        <fullName evidence="2">histidine kinase</fullName>
        <ecNumber evidence="2">2.7.13.3</ecNumber>
    </recommendedName>
</protein>
<dbReference type="InterPro" id="IPR050736">
    <property type="entry name" value="Sensor_HK_Regulatory"/>
</dbReference>
<dbReference type="AlphaFoldDB" id="A0A7X4H975"/>
<dbReference type="CDD" id="cd00130">
    <property type="entry name" value="PAS"/>
    <property type="match status" value="1"/>
</dbReference>
<dbReference type="InterPro" id="IPR036890">
    <property type="entry name" value="HATPase_C_sf"/>
</dbReference>
<dbReference type="EC" id="2.7.13.3" evidence="2"/>
<keyword evidence="5" id="KW-0418">Kinase</keyword>
<feature type="domain" description="PAC" evidence="8">
    <location>
        <begin position="78"/>
        <end position="130"/>
    </location>
</feature>